<name>A0AA85FR64_9TREM</name>
<evidence type="ECO:0000256" key="1">
    <source>
        <dbReference type="SAM" id="Phobius"/>
    </source>
</evidence>
<keyword evidence="1" id="KW-0472">Membrane</keyword>
<sequence>MDKYFSLFKIYNIHESFCKITRNHILMISLWIIFLSYAYCQNPSNDEYYEDIIEETRLKVAVVTKGKNRNPVSLIRKMFKRYYKEKAADEDDYIEEVEETTKIIFGKIDKKNISILKDF</sequence>
<protein>
    <submittedName>
        <fullName evidence="3">Uncharacterized protein</fullName>
    </submittedName>
</protein>
<reference evidence="3" key="2">
    <citation type="submission" date="2023-11" db="UniProtKB">
        <authorList>
            <consortium name="WormBaseParasite"/>
        </authorList>
    </citation>
    <scope>IDENTIFICATION</scope>
</reference>
<keyword evidence="1" id="KW-0812">Transmembrane</keyword>
<keyword evidence="1" id="KW-1133">Transmembrane helix</keyword>
<accession>A0AA85FR64</accession>
<feature type="transmembrane region" description="Helical" evidence="1">
    <location>
        <begin position="20"/>
        <end position="39"/>
    </location>
</feature>
<proteinExistence type="predicted"/>
<evidence type="ECO:0000313" key="3">
    <source>
        <dbReference type="WBParaSite" id="SRDH1_59260.1"/>
    </source>
</evidence>
<dbReference type="WBParaSite" id="SRDH1_59260.1">
    <property type="protein sequence ID" value="SRDH1_59260.1"/>
    <property type="gene ID" value="SRDH1_59260"/>
</dbReference>
<dbReference type="AlphaFoldDB" id="A0AA85FR64"/>
<evidence type="ECO:0000313" key="2">
    <source>
        <dbReference type="Proteomes" id="UP000050792"/>
    </source>
</evidence>
<organism evidence="2 3">
    <name type="scientific">Schistosoma rodhaini</name>
    <dbReference type="NCBI Taxonomy" id="6188"/>
    <lineage>
        <taxon>Eukaryota</taxon>
        <taxon>Metazoa</taxon>
        <taxon>Spiralia</taxon>
        <taxon>Lophotrochozoa</taxon>
        <taxon>Platyhelminthes</taxon>
        <taxon>Trematoda</taxon>
        <taxon>Digenea</taxon>
        <taxon>Strigeidida</taxon>
        <taxon>Schistosomatoidea</taxon>
        <taxon>Schistosomatidae</taxon>
        <taxon>Schistosoma</taxon>
    </lineage>
</organism>
<dbReference type="Proteomes" id="UP000050792">
    <property type="component" value="Unassembled WGS sequence"/>
</dbReference>
<reference evidence="2" key="1">
    <citation type="submission" date="2022-06" db="EMBL/GenBank/DDBJ databases">
        <authorList>
            <person name="Berger JAMES D."/>
            <person name="Berger JAMES D."/>
        </authorList>
    </citation>
    <scope>NUCLEOTIDE SEQUENCE [LARGE SCALE GENOMIC DNA]</scope>
</reference>
<keyword evidence="2" id="KW-1185">Reference proteome</keyword>